<accession>A0A1I4F8D9</accession>
<proteinExistence type="predicted"/>
<reference evidence="3" key="1">
    <citation type="submission" date="2016-10" db="EMBL/GenBank/DDBJ databases">
        <authorList>
            <person name="Varghese N."/>
            <person name="Submissions S."/>
        </authorList>
    </citation>
    <scope>NUCLEOTIDE SEQUENCE [LARGE SCALE GENOMIC DNA]</scope>
    <source>
        <strain evidence="3">DSM 28453</strain>
    </source>
</reference>
<name>A0A1I4F8D9_9RHOB</name>
<feature type="chain" id="PRO_5011647446" description="Invasion protein IalB, involved in pathogenesis" evidence="1">
    <location>
        <begin position="23"/>
        <end position="167"/>
    </location>
</feature>
<dbReference type="OrthoDB" id="7707276at2"/>
<dbReference type="STRING" id="1280847.SAMN04488036_105282"/>
<organism evidence="2 3">
    <name type="scientific">Shimia haliotis</name>
    <dbReference type="NCBI Taxonomy" id="1280847"/>
    <lineage>
        <taxon>Bacteria</taxon>
        <taxon>Pseudomonadati</taxon>
        <taxon>Pseudomonadota</taxon>
        <taxon>Alphaproteobacteria</taxon>
        <taxon>Rhodobacterales</taxon>
        <taxon>Roseobacteraceae</taxon>
    </lineage>
</organism>
<keyword evidence="1" id="KW-0732">Signal</keyword>
<dbReference type="RefSeq" id="WP_093324528.1">
    <property type="nucleotide sequence ID" value="NZ_FOSZ01000005.1"/>
</dbReference>
<feature type="signal peptide" evidence="1">
    <location>
        <begin position="1"/>
        <end position="22"/>
    </location>
</feature>
<gene>
    <name evidence="2" type="ORF">SAMN04488036_105282</name>
</gene>
<dbReference type="EMBL" id="FOSZ01000005">
    <property type="protein sequence ID" value="SFL14164.1"/>
    <property type="molecule type" value="Genomic_DNA"/>
</dbReference>
<evidence type="ECO:0000256" key="1">
    <source>
        <dbReference type="SAM" id="SignalP"/>
    </source>
</evidence>
<evidence type="ECO:0008006" key="4">
    <source>
        <dbReference type="Google" id="ProtNLM"/>
    </source>
</evidence>
<dbReference type="AlphaFoldDB" id="A0A1I4F8D9"/>
<dbReference type="Proteomes" id="UP000198851">
    <property type="component" value="Unassembled WGS sequence"/>
</dbReference>
<keyword evidence="3" id="KW-1185">Reference proteome</keyword>
<protein>
    <recommendedName>
        <fullName evidence="4">Invasion protein IalB, involved in pathogenesis</fullName>
    </recommendedName>
</protein>
<sequence length="167" mass="18573">MRIFKTAIAALFATLIAAPAFADKFVGYGAVEGWNVYVDTEKKSCMIETKDDLDNVVQMGLTEERDVAYIGIFTKDKTDIQRGFKKEVAILLGENVYLGEATGMRGNITKGYSGGYVLTDNPQVIEDIAKERVMVVFPEEEFSFIVNLDGTYKALELARECTQAQMN</sequence>
<evidence type="ECO:0000313" key="3">
    <source>
        <dbReference type="Proteomes" id="UP000198851"/>
    </source>
</evidence>
<evidence type="ECO:0000313" key="2">
    <source>
        <dbReference type="EMBL" id="SFL14164.1"/>
    </source>
</evidence>